<keyword evidence="4 6" id="KW-0732">Signal</keyword>
<evidence type="ECO:0000256" key="4">
    <source>
        <dbReference type="ARBA" id="ARBA00022729"/>
    </source>
</evidence>
<evidence type="ECO:0000313" key="8">
    <source>
        <dbReference type="Proteomes" id="UP000013111"/>
    </source>
</evidence>
<dbReference type="InterPro" id="IPR011250">
    <property type="entry name" value="OMP/PagP_B-barrel"/>
</dbReference>
<dbReference type="EMBL" id="CAPB01000007">
    <property type="protein sequence ID" value="CCO92653.1"/>
    <property type="molecule type" value="Genomic_DNA"/>
</dbReference>
<dbReference type="Gene3D" id="2.40.160.20">
    <property type="match status" value="1"/>
</dbReference>
<name>A0A831EPZ6_ERWAM</name>
<dbReference type="InterPro" id="IPR051723">
    <property type="entry name" value="Bact_OM_Invasion-Related"/>
</dbReference>
<dbReference type="PANTHER" id="PTHR35892">
    <property type="entry name" value="OUTER MEMBRANE PROTEIN PAGN-RELATED"/>
    <property type="match status" value="1"/>
</dbReference>
<accession>A0A831EPZ6</accession>
<evidence type="ECO:0000256" key="5">
    <source>
        <dbReference type="ARBA" id="ARBA00023136"/>
    </source>
</evidence>
<dbReference type="Proteomes" id="UP000013111">
    <property type="component" value="Unassembled WGS sequence"/>
</dbReference>
<organism evidence="7 8">
    <name type="scientific">Erwinia amylovora NBRC 12687 = CFBP 1232</name>
    <dbReference type="NCBI Taxonomy" id="1219359"/>
    <lineage>
        <taxon>Bacteria</taxon>
        <taxon>Pseudomonadati</taxon>
        <taxon>Pseudomonadota</taxon>
        <taxon>Gammaproteobacteria</taxon>
        <taxon>Enterobacterales</taxon>
        <taxon>Erwiniaceae</taxon>
        <taxon>Erwinia</taxon>
    </lineage>
</organism>
<evidence type="ECO:0000256" key="3">
    <source>
        <dbReference type="ARBA" id="ARBA00022692"/>
    </source>
</evidence>
<evidence type="ECO:0000256" key="6">
    <source>
        <dbReference type="SAM" id="SignalP"/>
    </source>
</evidence>
<keyword evidence="3" id="KW-0812">Transmembrane</keyword>
<dbReference type="InterPro" id="IPR000758">
    <property type="entry name" value="Enterovir_OMP"/>
</dbReference>
<dbReference type="GeneID" id="97604998"/>
<feature type="signal peptide" evidence="6">
    <location>
        <begin position="1"/>
        <end position="23"/>
    </location>
</feature>
<dbReference type="PRINTS" id="PR00316">
    <property type="entry name" value="ENTEROVIROMP"/>
</dbReference>
<dbReference type="RefSeq" id="WP_004155636.1">
    <property type="nucleotide sequence ID" value="NZ_BAYW01000019.1"/>
</dbReference>
<dbReference type="GO" id="GO:0016020">
    <property type="term" value="C:membrane"/>
    <property type="evidence" value="ECO:0007669"/>
    <property type="project" value="UniProtKB-SubCell"/>
</dbReference>
<dbReference type="AlphaFoldDB" id="A0A831EPZ6"/>
<comment type="caution">
    <text evidence="7">The sequence shown here is derived from an EMBL/GenBank/DDBJ whole genome shotgun (WGS) entry which is preliminary data.</text>
</comment>
<dbReference type="Pfam" id="PF06316">
    <property type="entry name" value="Ail_Lom"/>
    <property type="match status" value="1"/>
</dbReference>
<reference evidence="7 8" key="1">
    <citation type="submission" date="2012-11" db="EMBL/GenBank/DDBJ databases">
        <authorList>
            <person name="Linke B."/>
        </authorList>
    </citation>
    <scope>NUCLEOTIDE SEQUENCE [LARGE SCALE GENOMIC DNA]</scope>
    <source>
        <strain evidence="8">CFBP 1232</strain>
    </source>
</reference>
<comment type="subcellular location">
    <subcellularLocation>
        <location evidence="1">Membrane</location>
        <topology evidence="1">Multi-pass membrane protein</topology>
    </subcellularLocation>
</comment>
<keyword evidence="2" id="KW-1134">Transmembrane beta strand</keyword>
<evidence type="ECO:0000256" key="2">
    <source>
        <dbReference type="ARBA" id="ARBA00022452"/>
    </source>
</evidence>
<gene>
    <name evidence="7" type="ORF">BN437_0689</name>
</gene>
<dbReference type="GO" id="GO:0044384">
    <property type="term" value="C:host outer membrane"/>
    <property type="evidence" value="ECO:0007669"/>
    <property type="project" value="InterPro"/>
</dbReference>
<dbReference type="PROSITE" id="PS00694">
    <property type="entry name" value="ENT_VIR_OMP_1"/>
    <property type="match status" value="1"/>
</dbReference>
<reference evidence="7 8" key="2">
    <citation type="submission" date="2013-04" db="EMBL/GenBank/DDBJ databases">
        <title>Comparative genomics of 12 strains of Erwinia amylovora identifies a pan-genome with a large conserved core and provides insights into host specificity.</title>
        <authorList>
            <person name="Mann R.A."/>
            <person name="Smits T.H.M."/>
            <person name="Buehlmann A."/>
            <person name="Blom J."/>
            <person name="Goesmann A."/>
            <person name="Frey J.E."/>
            <person name="Plummer K.M."/>
            <person name="Beer S.V."/>
            <person name="Luck J."/>
            <person name="Duffy B."/>
            <person name="Rodoni B."/>
        </authorList>
    </citation>
    <scope>NUCLEOTIDE SEQUENCE [LARGE SCALE GENOMIC DNA]</scope>
    <source>
        <strain evidence="8">CFBP 1232</strain>
    </source>
</reference>
<proteinExistence type="predicted"/>
<dbReference type="SUPFAM" id="SSF56925">
    <property type="entry name" value="OMPA-like"/>
    <property type="match status" value="1"/>
</dbReference>
<evidence type="ECO:0000313" key="7">
    <source>
        <dbReference type="EMBL" id="CCO92653.1"/>
    </source>
</evidence>
<sequence>MNVKIMAIVLAFSALPASLLARADSHALSIGYAQSRVQDFNNLRGVNVKYRYEPESLLGVITSFSYMSAGGNVFDSSSWEDTYYDDSVKVKYFSLLVGPAYRINKHVSLYAVGGISNGKSALTQNYRHSNYTYTENSTDNTTSLAYGAGVQINPLENIVLDISYEGSKLQQTKINGFSMGIGYHF</sequence>
<keyword evidence="5" id="KW-0472">Membrane</keyword>
<feature type="chain" id="PRO_5033015548" evidence="6">
    <location>
        <begin position="24"/>
        <end position="185"/>
    </location>
</feature>
<evidence type="ECO:0000256" key="1">
    <source>
        <dbReference type="ARBA" id="ARBA00004141"/>
    </source>
</evidence>
<dbReference type="PANTHER" id="PTHR35892:SF2">
    <property type="entry name" value="OUTER MEMBRANE PROTEIN PAGN"/>
    <property type="match status" value="1"/>
</dbReference>
<protein>
    <submittedName>
        <fullName evidence="7">Virulence membrane protein pagC</fullName>
    </submittedName>
</protein>